<sequence>MANRVEPKLTPVLFDQLQRERFVTIATCDHETGGPNVSAVSWVLAKDEETIFIAVDQRSRIIQNIQRNPLTVINLIANESTYSISGNASIIMDRMEHVPLKLSLVELKIENVRDVMFYGSKIVSEPSYDKTYDKNAADRLDCQVMDAMRKKTVT</sequence>
<dbReference type="Gene3D" id="2.30.110.10">
    <property type="entry name" value="Electron Transport, Fmn-binding Protein, Chain A"/>
    <property type="match status" value="1"/>
</dbReference>
<name>A0A3L7JZC5_9BACI</name>
<comment type="caution">
    <text evidence="2">The sequence shown here is derived from an EMBL/GenBank/DDBJ whole genome shotgun (WGS) entry which is preliminary data.</text>
</comment>
<dbReference type="EMBL" id="RCVZ01000005">
    <property type="protein sequence ID" value="RLQ95880.1"/>
    <property type="molecule type" value="Genomic_DNA"/>
</dbReference>
<dbReference type="RefSeq" id="WP_121680406.1">
    <property type="nucleotide sequence ID" value="NZ_RCVZ01000005.1"/>
</dbReference>
<dbReference type="InterPro" id="IPR011576">
    <property type="entry name" value="Pyridox_Oxase_N"/>
</dbReference>
<dbReference type="OrthoDB" id="2381603at2"/>
<keyword evidence="3" id="KW-1185">Reference proteome</keyword>
<dbReference type="NCBIfam" id="NF005232">
    <property type="entry name" value="PRK06733.1"/>
    <property type="match status" value="1"/>
</dbReference>
<feature type="domain" description="Pyridoxamine 5'-phosphate oxidase N-terminal" evidence="1">
    <location>
        <begin position="12"/>
        <end position="94"/>
    </location>
</feature>
<dbReference type="Proteomes" id="UP000276770">
    <property type="component" value="Unassembled WGS sequence"/>
</dbReference>
<accession>A0A3L7JZC5</accession>
<organism evidence="2 3">
    <name type="scientific">Falsibacillus albus</name>
    <dbReference type="NCBI Taxonomy" id="2478915"/>
    <lineage>
        <taxon>Bacteria</taxon>
        <taxon>Bacillati</taxon>
        <taxon>Bacillota</taxon>
        <taxon>Bacilli</taxon>
        <taxon>Bacillales</taxon>
        <taxon>Bacillaceae</taxon>
        <taxon>Falsibacillus</taxon>
    </lineage>
</organism>
<proteinExistence type="predicted"/>
<dbReference type="InterPro" id="IPR012349">
    <property type="entry name" value="Split_barrel_FMN-bd"/>
</dbReference>
<reference evidence="2 3" key="1">
    <citation type="submission" date="2018-10" db="EMBL/GenBank/DDBJ databases">
        <title>Falsibacillus sp. genome draft.</title>
        <authorList>
            <person name="Shi S."/>
        </authorList>
    </citation>
    <scope>NUCLEOTIDE SEQUENCE [LARGE SCALE GENOMIC DNA]</scope>
    <source>
        <strain evidence="2 3">GY 10110</strain>
    </source>
</reference>
<protein>
    <recommendedName>
        <fullName evidence="1">Pyridoxamine 5'-phosphate oxidase N-terminal domain-containing protein</fullName>
    </recommendedName>
</protein>
<dbReference type="SUPFAM" id="SSF50475">
    <property type="entry name" value="FMN-binding split barrel"/>
    <property type="match status" value="1"/>
</dbReference>
<evidence type="ECO:0000313" key="2">
    <source>
        <dbReference type="EMBL" id="RLQ95880.1"/>
    </source>
</evidence>
<evidence type="ECO:0000313" key="3">
    <source>
        <dbReference type="Proteomes" id="UP000276770"/>
    </source>
</evidence>
<dbReference type="Pfam" id="PF01243">
    <property type="entry name" value="PNPOx_N"/>
    <property type="match status" value="1"/>
</dbReference>
<dbReference type="AlphaFoldDB" id="A0A3L7JZC5"/>
<evidence type="ECO:0000259" key="1">
    <source>
        <dbReference type="Pfam" id="PF01243"/>
    </source>
</evidence>
<gene>
    <name evidence="2" type="ORF">D9X91_09700</name>
</gene>